<sequence length="62" mass="7545">MKQLRFNYHEPDKRQVSVFLASVKNILEANKIIIDNNYFEFQEIYPFGKFYLDNQVIFQEIP</sequence>
<dbReference type="AlphaFoldDB" id="A0A6M3LMG2"/>
<dbReference type="EMBL" id="MT143409">
    <property type="protein sequence ID" value="QJA96527.1"/>
    <property type="molecule type" value="Genomic_DNA"/>
</dbReference>
<evidence type="ECO:0000313" key="1">
    <source>
        <dbReference type="EMBL" id="QJA96527.1"/>
    </source>
</evidence>
<reference evidence="1" key="1">
    <citation type="submission" date="2020-03" db="EMBL/GenBank/DDBJ databases">
        <title>The deep terrestrial virosphere.</title>
        <authorList>
            <person name="Holmfeldt K."/>
            <person name="Nilsson E."/>
            <person name="Simone D."/>
            <person name="Lopez-Fernandez M."/>
            <person name="Wu X."/>
            <person name="de Brujin I."/>
            <person name="Lundin D."/>
            <person name="Andersson A."/>
            <person name="Bertilsson S."/>
            <person name="Dopson M."/>
        </authorList>
    </citation>
    <scope>NUCLEOTIDE SEQUENCE</scope>
    <source>
        <strain evidence="1">MM415B08197</strain>
    </source>
</reference>
<organism evidence="1">
    <name type="scientific">viral metagenome</name>
    <dbReference type="NCBI Taxonomy" id="1070528"/>
    <lineage>
        <taxon>unclassified sequences</taxon>
        <taxon>metagenomes</taxon>
        <taxon>organismal metagenomes</taxon>
    </lineage>
</organism>
<protein>
    <submittedName>
        <fullName evidence="1">Uncharacterized protein</fullName>
    </submittedName>
</protein>
<gene>
    <name evidence="1" type="ORF">MM415B08197_0005</name>
</gene>
<proteinExistence type="predicted"/>
<accession>A0A6M3LMG2</accession>
<name>A0A6M3LMG2_9ZZZZ</name>